<accession>A0A067MX55</accession>
<dbReference type="Pfam" id="PF17187">
    <property type="entry name" value="Svf1_C"/>
    <property type="match status" value="1"/>
</dbReference>
<organism evidence="6 7">
    <name type="scientific">Botryobasidium botryosum (strain FD-172 SS1)</name>
    <dbReference type="NCBI Taxonomy" id="930990"/>
    <lineage>
        <taxon>Eukaryota</taxon>
        <taxon>Fungi</taxon>
        <taxon>Dikarya</taxon>
        <taxon>Basidiomycota</taxon>
        <taxon>Agaricomycotina</taxon>
        <taxon>Agaricomycetes</taxon>
        <taxon>Cantharellales</taxon>
        <taxon>Botryobasidiaceae</taxon>
        <taxon>Botryobasidium</taxon>
    </lineage>
</organism>
<dbReference type="GO" id="GO:0006979">
    <property type="term" value="P:response to oxidative stress"/>
    <property type="evidence" value="ECO:0007669"/>
    <property type="project" value="InterPro"/>
</dbReference>
<dbReference type="PANTHER" id="PTHR47107:SF1">
    <property type="entry name" value="CERAMIDE-BINDING PROTEIN SVF1-RELATED"/>
    <property type="match status" value="1"/>
</dbReference>
<dbReference type="Pfam" id="PF08622">
    <property type="entry name" value="Svf1"/>
    <property type="match status" value="1"/>
</dbReference>
<dbReference type="EMBL" id="KL198019">
    <property type="protein sequence ID" value="KDQ19270.1"/>
    <property type="molecule type" value="Genomic_DNA"/>
</dbReference>
<dbReference type="GO" id="GO:0005737">
    <property type="term" value="C:cytoplasm"/>
    <property type="evidence" value="ECO:0007669"/>
    <property type="project" value="UniProtKB-SubCell"/>
</dbReference>
<dbReference type="SUPFAM" id="SSF159245">
    <property type="entry name" value="AttH-like"/>
    <property type="match status" value="1"/>
</dbReference>
<reference evidence="7" key="1">
    <citation type="journal article" date="2014" name="Proc. Natl. Acad. Sci. U.S.A.">
        <title>Extensive sampling of basidiomycete genomes demonstrates inadequacy of the white-rot/brown-rot paradigm for wood decay fungi.</title>
        <authorList>
            <person name="Riley R."/>
            <person name="Salamov A.A."/>
            <person name="Brown D.W."/>
            <person name="Nagy L.G."/>
            <person name="Floudas D."/>
            <person name="Held B.W."/>
            <person name="Levasseur A."/>
            <person name="Lombard V."/>
            <person name="Morin E."/>
            <person name="Otillar R."/>
            <person name="Lindquist E.A."/>
            <person name="Sun H."/>
            <person name="LaButti K.M."/>
            <person name="Schmutz J."/>
            <person name="Jabbour D."/>
            <person name="Luo H."/>
            <person name="Baker S.E."/>
            <person name="Pisabarro A.G."/>
            <person name="Walton J.D."/>
            <person name="Blanchette R.A."/>
            <person name="Henrissat B."/>
            <person name="Martin F."/>
            <person name="Cullen D."/>
            <person name="Hibbett D.S."/>
            <person name="Grigoriev I.V."/>
        </authorList>
    </citation>
    <scope>NUCLEOTIDE SEQUENCE [LARGE SCALE GENOMIC DNA]</scope>
    <source>
        <strain evidence="7">FD-172 SS1</strain>
    </source>
</reference>
<protein>
    <recommendedName>
        <fullName evidence="8">Survival factor 1</fullName>
    </recommendedName>
</protein>
<keyword evidence="3" id="KW-0963">Cytoplasm</keyword>
<feature type="domain" description="Svf1-like C-terminal" evidence="5">
    <location>
        <begin position="225"/>
        <end position="430"/>
    </location>
</feature>
<dbReference type="FunCoup" id="A0A067MX55">
    <property type="interactions" value="19"/>
</dbReference>
<evidence type="ECO:0000313" key="6">
    <source>
        <dbReference type="EMBL" id="KDQ19270.1"/>
    </source>
</evidence>
<dbReference type="OrthoDB" id="2590239at2759"/>
<name>A0A067MX55_BOTB1</name>
<dbReference type="InterPro" id="IPR013931">
    <property type="entry name" value="Svf1-like_N"/>
</dbReference>
<comment type="similarity">
    <text evidence="2">Belongs to the SVF1 family.</text>
</comment>
<dbReference type="AlphaFoldDB" id="A0A067MX55"/>
<feature type="domain" description="Svf1-like N-terminal" evidence="4">
    <location>
        <begin position="47"/>
        <end position="223"/>
    </location>
</feature>
<dbReference type="Proteomes" id="UP000027195">
    <property type="component" value="Unassembled WGS sequence"/>
</dbReference>
<evidence type="ECO:0000259" key="4">
    <source>
        <dbReference type="Pfam" id="PF08622"/>
    </source>
</evidence>
<dbReference type="InterPro" id="IPR033394">
    <property type="entry name" value="Svf1-like_C"/>
</dbReference>
<evidence type="ECO:0000256" key="1">
    <source>
        <dbReference type="ARBA" id="ARBA00004496"/>
    </source>
</evidence>
<comment type="subcellular location">
    <subcellularLocation>
        <location evidence="1">Cytoplasm</location>
    </subcellularLocation>
</comment>
<dbReference type="InterPro" id="IPR051385">
    <property type="entry name" value="Ceramide-binding_SVF1"/>
</dbReference>
<gene>
    <name evidence="6" type="ORF">BOTBODRAFT_170391</name>
</gene>
<dbReference type="HOGENOM" id="CLU_030205_2_0_1"/>
<dbReference type="InParanoid" id="A0A067MX55"/>
<evidence type="ECO:0008006" key="8">
    <source>
        <dbReference type="Google" id="ProtNLM"/>
    </source>
</evidence>
<sequence length="430" mass="46364">MFSSFFGVTDPKALNFRPVTSAFPPNELFGTLEPKDTEWACARGFITETHIWYNVLEDGTFLMCQVIHSSIGLWSPTIQFTCKVYKPQSGEHEWRSVSVSNFTCPPPASSGVTYDKRSCKADEFTIIHKDSTDPAIAESYNIRANLGQDLQISLVVSRPSAIPGWKLGNGPKGGFSYYGTDEAKPDGYVVHHFWPRTTCTGHVVLKGQALNATGSGMFVHAIQGMRPNLIASRWNFAYFSSEEQGGVSAIQMEFTTTPAHGKNGAGSGGVKVNIGSLVVGGKLASVTGETIWPGEVPDGANGLSRATHLNLFHDKDTGYEAPGGLTFQWAGPSLVPEAKGNVKADLQLDVGTYYAPKGLVQKVDVLAEIPYVIKMAVNYVAGTKPYIYQYYCPAKLNITAPKAVLEANGTEGDAKSTVSGFVFSEASFVS</sequence>
<evidence type="ECO:0000256" key="3">
    <source>
        <dbReference type="ARBA" id="ARBA00022490"/>
    </source>
</evidence>
<evidence type="ECO:0000313" key="7">
    <source>
        <dbReference type="Proteomes" id="UP000027195"/>
    </source>
</evidence>
<evidence type="ECO:0000256" key="2">
    <source>
        <dbReference type="ARBA" id="ARBA00009069"/>
    </source>
</evidence>
<dbReference type="STRING" id="930990.A0A067MX55"/>
<evidence type="ECO:0000259" key="5">
    <source>
        <dbReference type="Pfam" id="PF17187"/>
    </source>
</evidence>
<dbReference type="PANTHER" id="PTHR47107">
    <property type="entry name" value="SVF1-LIKE PROTEIN YDR222W-RELATED"/>
    <property type="match status" value="1"/>
</dbReference>
<proteinExistence type="inferred from homology"/>
<keyword evidence="7" id="KW-1185">Reference proteome</keyword>